<keyword evidence="2" id="KW-0812">Transmembrane</keyword>
<accession>A0ABS7HJT9</accession>
<feature type="transmembrane region" description="Helical" evidence="2">
    <location>
        <begin position="131"/>
        <end position="150"/>
    </location>
</feature>
<evidence type="ECO:0000256" key="1">
    <source>
        <dbReference type="SAM" id="MobiDB-lite"/>
    </source>
</evidence>
<gene>
    <name evidence="3" type="ORF">JNB62_04660</name>
</gene>
<name>A0ABS7HJT9_9MICO</name>
<evidence type="ECO:0000313" key="3">
    <source>
        <dbReference type="EMBL" id="MBW9092968.1"/>
    </source>
</evidence>
<keyword evidence="4" id="KW-1185">Reference proteome</keyword>
<feature type="region of interest" description="Disordered" evidence="1">
    <location>
        <begin position="1"/>
        <end position="82"/>
    </location>
</feature>
<feature type="transmembrane region" description="Helical" evidence="2">
    <location>
        <begin position="162"/>
        <end position="182"/>
    </location>
</feature>
<keyword evidence="2" id="KW-1133">Transmembrane helix</keyword>
<evidence type="ECO:0000313" key="4">
    <source>
        <dbReference type="Proteomes" id="UP001196843"/>
    </source>
</evidence>
<protein>
    <submittedName>
        <fullName evidence="3">DNA polymerase III subunit gamma/tau</fullName>
    </submittedName>
</protein>
<proteinExistence type="predicted"/>
<feature type="compositionally biased region" description="Acidic residues" evidence="1">
    <location>
        <begin position="9"/>
        <end position="19"/>
    </location>
</feature>
<keyword evidence="2" id="KW-0472">Membrane</keyword>
<feature type="transmembrane region" description="Helical" evidence="2">
    <location>
        <begin position="92"/>
        <end position="111"/>
    </location>
</feature>
<comment type="caution">
    <text evidence="3">The sequence shown here is derived from an EMBL/GenBank/DDBJ whole genome shotgun (WGS) entry which is preliminary data.</text>
</comment>
<evidence type="ECO:0000256" key="2">
    <source>
        <dbReference type="SAM" id="Phobius"/>
    </source>
</evidence>
<sequence length="183" mass="19033">MMKGRDDDALSWDGDDDPTLDLGASGDTAAENTSEPEADPADVDPPAATSLPDGFTAVGKGSETVGPSAPVPAEVTPGATAAQPAPMGNGELIGLGILGGVYALFAIGWIIGGLRVQDWRPFLVTDAMYQGSLWLAVLSPVLWFVTVFLLTRASRAWVRFAWLAAGVVLLVPWPFVLIGAVGQ</sequence>
<organism evidence="3 4">
    <name type="scientific">Microbacterium jejuense</name>
    <dbReference type="NCBI Taxonomy" id="1263637"/>
    <lineage>
        <taxon>Bacteria</taxon>
        <taxon>Bacillati</taxon>
        <taxon>Actinomycetota</taxon>
        <taxon>Actinomycetes</taxon>
        <taxon>Micrococcales</taxon>
        <taxon>Microbacteriaceae</taxon>
        <taxon>Microbacterium</taxon>
    </lineage>
</organism>
<dbReference type="EMBL" id="JAEUAW010000003">
    <property type="protein sequence ID" value="MBW9092968.1"/>
    <property type="molecule type" value="Genomic_DNA"/>
</dbReference>
<reference evidence="3 4" key="1">
    <citation type="journal article" date="2021" name="MBio">
        <title>Poor Competitiveness of Bradyrhizobium in Pigeon Pea Root Colonization in Indian Soils.</title>
        <authorList>
            <person name="Chalasani D."/>
            <person name="Basu A."/>
            <person name="Pullabhotla S.V.S.R.N."/>
            <person name="Jorrin B."/>
            <person name="Neal A.L."/>
            <person name="Poole P.S."/>
            <person name="Podile A.R."/>
            <person name="Tkacz A."/>
        </authorList>
    </citation>
    <scope>NUCLEOTIDE SEQUENCE [LARGE SCALE GENOMIC DNA]</scope>
    <source>
        <strain evidence="3 4">HU14</strain>
    </source>
</reference>
<dbReference type="Proteomes" id="UP001196843">
    <property type="component" value="Unassembled WGS sequence"/>
</dbReference>